<protein>
    <recommendedName>
        <fullName evidence="5">Late embryogenesis abundant protein LEA-2 subgroup domain-containing protein</fullName>
    </recommendedName>
</protein>
<accession>A0AAD3SLA9</accession>
<evidence type="ECO:0000313" key="3">
    <source>
        <dbReference type="EMBL" id="GMH13683.1"/>
    </source>
</evidence>
<gene>
    <name evidence="3" type="ORF">Nepgr_015524</name>
</gene>
<dbReference type="EMBL" id="BSYO01000013">
    <property type="protein sequence ID" value="GMH13683.1"/>
    <property type="molecule type" value="Genomic_DNA"/>
</dbReference>
<dbReference type="PANTHER" id="PTHR48436">
    <property type="entry name" value="2, PUTATIVE-RELATED"/>
    <property type="match status" value="1"/>
</dbReference>
<keyword evidence="4" id="KW-1185">Reference proteome</keyword>
<comment type="caution">
    <text evidence="3">The sequence shown here is derived from an EMBL/GenBank/DDBJ whole genome shotgun (WGS) entry which is preliminary data.</text>
</comment>
<keyword evidence="2" id="KW-1133">Transmembrane helix</keyword>
<keyword evidence="2" id="KW-0472">Membrane</keyword>
<dbReference type="PANTHER" id="PTHR48436:SF1">
    <property type="entry name" value="2, PUTATIVE-RELATED"/>
    <property type="match status" value="1"/>
</dbReference>
<feature type="compositionally biased region" description="Basic and acidic residues" evidence="1">
    <location>
        <begin position="32"/>
        <end position="42"/>
    </location>
</feature>
<evidence type="ECO:0000256" key="2">
    <source>
        <dbReference type="SAM" id="Phobius"/>
    </source>
</evidence>
<dbReference type="InterPro" id="IPR055276">
    <property type="entry name" value="NHL41-like"/>
</dbReference>
<feature type="transmembrane region" description="Helical" evidence="2">
    <location>
        <begin position="122"/>
        <end position="141"/>
    </location>
</feature>
<proteinExistence type="predicted"/>
<evidence type="ECO:0000256" key="1">
    <source>
        <dbReference type="SAM" id="MobiDB-lite"/>
    </source>
</evidence>
<dbReference type="AlphaFoldDB" id="A0AAD3SLA9"/>
<organism evidence="3 4">
    <name type="scientific">Nepenthes gracilis</name>
    <name type="common">Slender pitcher plant</name>
    <dbReference type="NCBI Taxonomy" id="150966"/>
    <lineage>
        <taxon>Eukaryota</taxon>
        <taxon>Viridiplantae</taxon>
        <taxon>Streptophyta</taxon>
        <taxon>Embryophyta</taxon>
        <taxon>Tracheophyta</taxon>
        <taxon>Spermatophyta</taxon>
        <taxon>Magnoliopsida</taxon>
        <taxon>eudicotyledons</taxon>
        <taxon>Gunneridae</taxon>
        <taxon>Pentapetalae</taxon>
        <taxon>Caryophyllales</taxon>
        <taxon>Nepenthaceae</taxon>
        <taxon>Nepenthes</taxon>
    </lineage>
</organism>
<evidence type="ECO:0000313" key="4">
    <source>
        <dbReference type="Proteomes" id="UP001279734"/>
    </source>
</evidence>
<feature type="region of interest" description="Disordered" evidence="1">
    <location>
        <begin position="30"/>
        <end position="50"/>
    </location>
</feature>
<dbReference type="Proteomes" id="UP001279734">
    <property type="component" value="Unassembled WGS sequence"/>
</dbReference>
<keyword evidence="2" id="KW-0812">Transmembrane</keyword>
<sequence>MFRVKSDSDIGSIASSSQLQPKRLVYYVESPSSRDRHTEEKSLSPQTTPICNSFSPLESPSSYPSSFSRHPLSSQASRVSGALRWWSRRSENFWRQDHVVDVDEEGGDFHGNGEVYSWRRQILIGILGFLLLFGFCCLIIWSDSSPYRAQVSVQRFTVNDFYTAEGSDWTGVPTKLLTVNCSLKLLVHNPATFFGIHVSSTPIGLLYYDLVVAYGQLQKYYQPRNSRRTISVNVEGNKTPLYGAGVVFAVADHTEVPLKLEFVVESQGNVVGNLVRTKHHMHISCSLAINSSNTKAVQFMENSCTYD</sequence>
<name>A0AAD3SLA9_NEPGR</name>
<evidence type="ECO:0008006" key="5">
    <source>
        <dbReference type="Google" id="ProtNLM"/>
    </source>
</evidence>
<reference evidence="3" key="1">
    <citation type="submission" date="2023-05" db="EMBL/GenBank/DDBJ databases">
        <title>Nepenthes gracilis genome sequencing.</title>
        <authorList>
            <person name="Fukushima K."/>
        </authorList>
    </citation>
    <scope>NUCLEOTIDE SEQUENCE</scope>
    <source>
        <strain evidence="3">SING2019-196</strain>
    </source>
</reference>